<dbReference type="SUPFAM" id="SSF49562">
    <property type="entry name" value="C2 domain (Calcium/lipid-binding domain, CaLB)"/>
    <property type="match status" value="1"/>
</dbReference>
<dbReference type="Gene3D" id="2.60.40.150">
    <property type="entry name" value="C2 domain"/>
    <property type="match status" value="1"/>
</dbReference>
<reference evidence="1" key="1">
    <citation type="submission" date="2006-10" db="EMBL/GenBank/DDBJ databases">
        <authorList>
            <person name="Amadeo P."/>
            <person name="Zhao Q."/>
            <person name="Wortman J."/>
            <person name="Fraser-Liggett C."/>
            <person name="Carlton J."/>
        </authorList>
    </citation>
    <scope>NUCLEOTIDE SEQUENCE</scope>
    <source>
        <strain evidence="1">G3</strain>
    </source>
</reference>
<name>A2FZT9_TRIV3</name>
<dbReference type="RefSeq" id="XP_001302510.1">
    <property type="nucleotide sequence ID" value="XM_001302509.1"/>
</dbReference>
<sequence>MFRNNNYGGNYMPLLSGARAYVKVDAVDTGSFPGLEGKSDLVMRVGPRHCFMGYGFDFKKGEHPNHTWEFKYQDAHRSSLVICLFKKRIFGGDEEIGEIELKLSAFEPDTIVTKEYTLKPPDPKNIPARVRISIHLSEDGSMAFSAPAGGKLLCNPEIPHATTYFK</sequence>
<gene>
    <name evidence="1" type="ORF">TVAG_444990</name>
</gene>
<dbReference type="InterPro" id="IPR035892">
    <property type="entry name" value="C2_domain_sf"/>
</dbReference>
<dbReference type="KEGG" id="tva:4747251"/>
<dbReference type="Proteomes" id="UP000001542">
    <property type="component" value="Unassembled WGS sequence"/>
</dbReference>
<dbReference type="SMR" id="A2FZT9"/>
<reference evidence="1" key="2">
    <citation type="journal article" date="2007" name="Science">
        <title>Draft genome sequence of the sexually transmitted pathogen Trichomonas vaginalis.</title>
        <authorList>
            <person name="Carlton J.M."/>
            <person name="Hirt R.P."/>
            <person name="Silva J.C."/>
            <person name="Delcher A.L."/>
            <person name="Schatz M."/>
            <person name="Zhao Q."/>
            <person name="Wortman J.R."/>
            <person name="Bidwell S.L."/>
            <person name="Alsmark U.C.M."/>
            <person name="Besteiro S."/>
            <person name="Sicheritz-Ponten T."/>
            <person name="Noel C.J."/>
            <person name="Dacks J.B."/>
            <person name="Foster P.G."/>
            <person name="Simillion C."/>
            <person name="Van de Peer Y."/>
            <person name="Miranda-Saavedra D."/>
            <person name="Barton G.J."/>
            <person name="Westrop G.D."/>
            <person name="Mueller S."/>
            <person name="Dessi D."/>
            <person name="Fiori P.L."/>
            <person name="Ren Q."/>
            <person name="Paulsen I."/>
            <person name="Zhang H."/>
            <person name="Bastida-Corcuera F.D."/>
            <person name="Simoes-Barbosa A."/>
            <person name="Brown M.T."/>
            <person name="Hayes R.D."/>
            <person name="Mukherjee M."/>
            <person name="Okumura C.Y."/>
            <person name="Schneider R."/>
            <person name="Smith A.J."/>
            <person name="Vanacova S."/>
            <person name="Villalvazo M."/>
            <person name="Haas B.J."/>
            <person name="Pertea M."/>
            <person name="Feldblyum T.V."/>
            <person name="Utterback T.R."/>
            <person name="Shu C.L."/>
            <person name="Osoegawa K."/>
            <person name="de Jong P.J."/>
            <person name="Hrdy I."/>
            <person name="Horvathova L."/>
            <person name="Zubacova Z."/>
            <person name="Dolezal P."/>
            <person name="Malik S.B."/>
            <person name="Logsdon J.M. Jr."/>
            <person name="Henze K."/>
            <person name="Gupta A."/>
            <person name="Wang C.C."/>
            <person name="Dunne R.L."/>
            <person name="Upcroft J.A."/>
            <person name="Upcroft P."/>
            <person name="White O."/>
            <person name="Salzberg S.L."/>
            <person name="Tang P."/>
            <person name="Chiu C.-H."/>
            <person name="Lee Y.-S."/>
            <person name="Embley T.M."/>
            <person name="Coombs G.H."/>
            <person name="Mottram J.C."/>
            <person name="Tachezy J."/>
            <person name="Fraser-Liggett C.M."/>
            <person name="Johnson P.J."/>
        </authorList>
    </citation>
    <scope>NUCLEOTIDE SEQUENCE [LARGE SCALE GENOMIC DNA]</scope>
    <source>
        <strain evidence="1">G3</strain>
    </source>
</reference>
<keyword evidence="2" id="KW-1185">Reference proteome</keyword>
<protein>
    <submittedName>
        <fullName evidence="1">Uncharacterized protein</fullName>
    </submittedName>
</protein>
<dbReference type="AlphaFoldDB" id="A2FZT9"/>
<dbReference type="VEuPathDB" id="TrichDB:TVAGG3_0794930"/>
<accession>A2FZT9</accession>
<organism evidence="1 2">
    <name type="scientific">Trichomonas vaginalis (strain ATCC PRA-98 / G3)</name>
    <dbReference type="NCBI Taxonomy" id="412133"/>
    <lineage>
        <taxon>Eukaryota</taxon>
        <taxon>Metamonada</taxon>
        <taxon>Parabasalia</taxon>
        <taxon>Trichomonadida</taxon>
        <taxon>Trichomonadidae</taxon>
        <taxon>Trichomonas</taxon>
    </lineage>
</organism>
<dbReference type="InParanoid" id="A2FZT9"/>
<proteinExistence type="predicted"/>
<dbReference type="EMBL" id="DS114187">
    <property type="protein sequence ID" value="EAX89580.1"/>
    <property type="molecule type" value="Genomic_DNA"/>
</dbReference>
<dbReference type="VEuPathDB" id="TrichDB:TVAG_444990"/>
<evidence type="ECO:0000313" key="1">
    <source>
        <dbReference type="EMBL" id="EAX89580.1"/>
    </source>
</evidence>
<evidence type="ECO:0000313" key="2">
    <source>
        <dbReference type="Proteomes" id="UP000001542"/>
    </source>
</evidence>